<dbReference type="InterPro" id="IPR017850">
    <property type="entry name" value="Alkaline_phosphatase_core_sf"/>
</dbReference>
<dbReference type="PANTHER" id="PTHR42693">
    <property type="entry name" value="ARYLSULFATASE FAMILY MEMBER"/>
    <property type="match status" value="1"/>
</dbReference>
<feature type="domain" description="Sulfatase N-terminal" evidence="8">
    <location>
        <begin position="12"/>
        <end position="444"/>
    </location>
</feature>
<dbReference type="GO" id="GO:0046872">
    <property type="term" value="F:metal ion binding"/>
    <property type="evidence" value="ECO:0007669"/>
    <property type="project" value="UniProtKB-KW"/>
</dbReference>
<evidence type="ECO:0000256" key="6">
    <source>
        <dbReference type="ARBA" id="ARBA00022801"/>
    </source>
</evidence>
<name>A0A0C3C8V3_OIDMZ</name>
<dbReference type="GO" id="GO:0004065">
    <property type="term" value="F:arylsulfatase activity"/>
    <property type="evidence" value="ECO:0007669"/>
    <property type="project" value="TreeGrafter"/>
</dbReference>
<gene>
    <name evidence="9" type="ORF">OIDMADRAFT_171528</name>
</gene>
<reference evidence="9 10" key="1">
    <citation type="submission" date="2014-04" db="EMBL/GenBank/DDBJ databases">
        <authorList>
            <consortium name="DOE Joint Genome Institute"/>
            <person name="Kuo A."/>
            <person name="Martino E."/>
            <person name="Perotto S."/>
            <person name="Kohler A."/>
            <person name="Nagy L.G."/>
            <person name="Floudas D."/>
            <person name="Copeland A."/>
            <person name="Barry K.W."/>
            <person name="Cichocki N."/>
            <person name="Veneault-Fourrey C."/>
            <person name="LaButti K."/>
            <person name="Lindquist E.A."/>
            <person name="Lipzen A."/>
            <person name="Lundell T."/>
            <person name="Morin E."/>
            <person name="Murat C."/>
            <person name="Sun H."/>
            <person name="Tunlid A."/>
            <person name="Henrissat B."/>
            <person name="Grigoriev I.V."/>
            <person name="Hibbett D.S."/>
            <person name="Martin F."/>
            <person name="Nordberg H.P."/>
            <person name="Cantor M.N."/>
            <person name="Hua S.X."/>
        </authorList>
    </citation>
    <scope>NUCLEOTIDE SEQUENCE [LARGE SCALE GENOMIC DNA]</scope>
    <source>
        <strain evidence="9 10">Zn</strain>
    </source>
</reference>
<comment type="subcellular location">
    <subcellularLocation>
        <location evidence="2">Cytoplasm</location>
    </subcellularLocation>
</comment>
<dbReference type="Pfam" id="PF00884">
    <property type="entry name" value="Sulfatase"/>
    <property type="match status" value="1"/>
</dbReference>
<protein>
    <recommendedName>
        <fullName evidence="8">Sulfatase N-terminal domain-containing protein</fullName>
    </recommendedName>
</protein>
<dbReference type="InterPro" id="IPR000917">
    <property type="entry name" value="Sulfatase_N"/>
</dbReference>
<comment type="cofactor">
    <cofactor evidence="1">
        <name>Ca(2+)</name>
        <dbReference type="ChEBI" id="CHEBI:29108"/>
    </cofactor>
</comment>
<sequence length="609" mass="67812">MAPNGWAKGPRPNFLVIVADDLGFSDCSCFGSEIPTPNIDSLSADQMGGTRFTSFHVAAACSPTRAMLMTGTDHHIAGLGQLSEYVRSTPVYQGQPGHEGYLNERVVALPQLLQDGGYHTIMSGKWHLGLKPEHRPQVRGFDRSFALLPGCANHYGYEPQYADPVNEPPRFFETAVTALHMQDSEYVSVLPEDFYSSDFYASKLIEFLSERNSTDKEKPFFAYLPFSAPHWPLQAPKSSMDKYKGIYMDGPDALRLQRLRNLKKLGLVSSGTVPHPVITTEGEPDEWSRLTEDERAKSARSMEAFAGMVDRMDENIGRVLEYLKKTNEYDNTYILFMSDNGAEGASYEAFPMIGDEVVKHINQYYDNSLDNIGRKDSFVWYGVRWAQAATAPSRLYKMFSTQGGCRVPLVVKPANTGAKDVGGRITDAFCTVMDIVPTILQLAGLPLPGKTYKGKPVASVRGVSWVPFLSEIAECKAGDSTLKTKEIHDDQQVTGWEICGSGAIRKGRYKITYVPYPKGPEKWELFDIVKDPGEVFDISLDQPEVFKELLDLWEVYKKEVGVVGLAGELKSKTFSEKISAIDEFEDSGKWIRFMGRQSVAGQPVPNTNL</sequence>
<evidence type="ECO:0000259" key="8">
    <source>
        <dbReference type="Pfam" id="PF00884"/>
    </source>
</evidence>
<dbReference type="OrthoDB" id="103349at2759"/>
<keyword evidence="6" id="KW-0378">Hydrolase</keyword>
<evidence type="ECO:0000256" key="3">
    <source>
        <dbReference type="ARBA" id="ARBA00008779"/>
    </source>
</evidence>
<evidence type="ECO:0000256" key="2">
    <source>
        <dbReference type="ARBA" id="ARBA00004496"/>
    </source>
</evidence>
<reference evidence="10" key="2">
    <citation type="submission" date="2015-01" db="EMBL/GenBank/DDBJ databases">
        <title>Evolutionary Origins and Diversification of the Mycorrhizal Mutualists.</title>
        <authorList>
            <consortium name="DOE Joint Genome Institute"/>
            <consortium name="Mycorrhizal Genomics Consortium"/>
            <person name="Kohler A."/>
            <person name="Kuo A."/>
            <person name="Nagy L.G."/>
            <person name="Floudas D."/>
            <person name="Copeland A."/>
            <person name="Barry K.W."/>
            <person name="Cichocki N."/>
            <person name="Veneault-Fourrey C."/>
            <person name="LaButti K."/>
            <person name="Lindquist E.A."/>
            <person name="Lipzen A."/>
            <person name="Lundell T."/>
            <person name="Morin E."/>
            <person name="Murat C."/>
            <person name="Riley R."/>
            <person name="Ohm R."/>
            <person name="Sun H."/>
            <person name="Tunlid A."/>
            <person name="Henrissat B."/>
            <person name="Grigoriev I.V."/>
            <person name="Hibbett D.S."/>
            <person name="Martin F."/>
        </authorList>
    </citation>
    <scope>NUCLEOTIDE SEQUENCE [LARGE SCALE GENOMIC DNA]</scope>
    <source>
        <strain evidence="10">Zn</strain>
    </source>
</reference>
<proteinExistence type="inferred from homology"/>
<dbReference type="Gene3D" id="3.30.1120.10">
    <property type="match status" value="1"/>
</dbReference>
<dbReference type="PANTHER" id="PTHR42693:SF33">
    <property type="entry name" value="ARYLSULFATASE"/>
    <property type="match status" value="1"/>
</dbReference>
<dbReference type="Gene3D" id="3.40.720.10">
    <property type="entry name" value="Alkaline Phosphatase, subunit A"/>
    <property type="match status" value="1"/>
</dbReference>
<dbReference type="STRING" id="913774.A0A0C3C8V3"/>
<keyword evidence="10" id="KW-1185">Reference proteome</keyword>
<keyword evidence="4" id="KW-0963">Cytoplasm</keyword>
<dbReference type="FunFam" id="3.40.720.10:FF:000044">
    <property type="entry name" value="Arylsulfatase"/>
    <property type="match status" value="1"/>
</dbReference>
<dbReference type="EMBL" id="KN832887">
    <property type="protein sequence ID" value="KIM95343.1"/>
    <property type="molecule type" value="Genomic_DNA"/>
</dbReference>
<keyword evidence="7" id="KW-0106">Calcium</keyword>
<dbReference type="PROSITE" id="PS00149">
    <property type="entry name" value="SULFATASE_2"/>
    <property type="match status" value="1"/>
</dbReference>
<dbReference type="SUPFAM" id="SSF53649">
    <property type="entry name" value="Alkaline phosphatase-like"/>
    <property type="match status" value="1"/>
</dbReference>
<dbReference type="GO" id="GO:0005737">
    <property type="term" value="C:cytoplasm"/>
    <property type="evidence" value="ECO:0007669"/>
    <property type="project" value="UniProtKB-SubCell"/>
</dbReference>
<organism evidence="9 10">
    <name type="scientific">Oidiodendron maius (strain Zn)</name>
    <dbReference type="NCBI Taxonomy" id="913774"/>
    <lineage>
        <taxon>Eukaryota</taxon>
        <taxon>Fungi</taxon>
        <taxon>Dikarya</taxon>
        <taxon>Ascomycota</taxon>
        <taxon>Pezizomycotina</taxon>
        <taxon>Leotiomycetes</taxon>
        <taxon>Leotiomycetes incertae sedis</taxon>
        <taxon>Myxotrichaceae</taxon>
        <taxon>Oidiodendron</taxon>
    </lineage>
</organism>
<dbReference type="InParanoid" id="A0A0C3C8V3"/>
<comment type="similarity">
    <text evidence="3">Belongs to the sulfatase family.</text>
</comment>
<evidence type="ECO:0000256" key="5">
    <source>
        <dbReference type="ARBA" id="ARBA00022723"/>
    </source>
</evidence>
<evidence type="ECO:0000256" key="7">
    <source>
        <dbReference type="ARBA" id="ARBA00022837"/>
    </source>
</evidence>
<accession>A0A0C3C8V3</accession>
<dbReference type="HOGENOM" id="CLU_006332_11_1_1"/>
<dbReference type="Proteomes" id="UP000054321">
    <property type="component" value="Unassembled WGS sequence"/>
</dbReference>
<keyword evidence="5" id="KW-0479">Metal-binding</keyword>
<evidence type="ECO:0000313" key="9">
    <source>
        <dbReference type="EMBL" id="KIM95343.1"/>
    </source>
</evidence>
<evidence type="ECO:0000313" key="10">
    <source>
        <dbReference type="Proteomes" id="UP000054321"/>
    </source>
</evidence>
<evidence type="ECO:0000256" key="4">
    <source>
        <dbReference type="ARBA" id="ARBA00022490"/>
    </source>
</evidence>
<evidence type="ECO:0000256" key="1">
    <source>
        <dbReference type="ARBA" id="ARBA00001913"/>
    </source>
</evidence>
<dbReference type="CDD" id="cd16025">
    <property type="entry name" value="PAS_like"/>
    <property type="match status" value="1"/>
</dbReference>
<dbReference type="AlphaFoldDB" id="A0A0C3C8V3"/>
<dbReference type="InterPro" id="IPR024607">
    <property type="entry name" value="Sulfatase_CS"/>
</dbReference>
<dbReference type="InterPro" id="IPR050738">
    <property type="entry name" value="Sulfatase"/>
</dbReference>